<keyword evidence="1" id="KW-0175">Coiled coil</keyword>
<dbReference type="EMBL" id="JAGINY010000001">
    <property type="protein sequence ID" value="MBP2333276.1"/>
    <property type="molecule type" value="Genomic_DNA"/>
</dbReference>
<dbReference type="Proteomes" id="UP001519305">
    <property type="component" value="Unassembled WGS sequence"/>
</dbReference>
<reference evidence="2 3" key="1">
    <citation type="submission" date="2021-03" db="EMBL/GenBank/DDBJ databases">
        <title>Sequencing the genomes of 1000 actinobacteria strains.</title>
        <authorList>
            <person name="Klenk H.-P."/>
        </authorList>
    </citation>
    <scope>NUCLEOTIDE SEQUENCE [LARGE SCALE GENOMIC DNA]</scope>
    <source>
        <strain evidence="2 3">DSM 44506</strain>
    </source>
</reference>
<sequence length="132" mass="14019">MTTAHAIAVAIHHKHGVDTVFAAEAVETYITQIESVDGREIDRDAITEDDADFITGAFASAQRAGDFGTRELDDVANAADAVAAAKTALEDAEHTRNQAVKRALAHGARVVDVTAAAGVTRARIDQIRQGRR</sequence>
<keyword evidence="3" id="KW-1185">Reference proteome</keyword>
<evidence type="ECO:0000256" key="1">
    <source>
        <dbReference type="SAM" id="Coils"/>
    </source>
</evidence>
<proteinExistence type="predicted"/>
<comment type="caution">
    <text evidence="2">The sequence shown here is derived from an EMBL/GenBank/DDBJ whole genome shotgun (WGS) entry which is preliminary data.</text>
</comment>
<name>A0ABS4U9U4_9CORY</name>
<gene>
    <name evidence="2" type="ORF">JOF33_001975</name>
</gene>
<organism evidence="2 3">
    <name type="scientific">Corynebacterium freneyi</name>
    <dbReference type="NCBI Taxonomy" id="134034"/>
    <lineage>
        <taxon>Bacteria</taxon>
        <taxon>Bacillati</taxon>
        <taxon>Actinomycetota</taxon>
        <taxon>Actinomycetes</taxon>
        <taxon>Mycobacteriales</taxon>
        <taxon>Corynebacteriaceae</taxon>
        <taxon>Corynebacterium</taxon>
    </lineage>
</organism>
<feature type="coiled-coil region" evidence="1">
    <location>
        <begin position="75"/>
        <end position="102"/>
    </location>
</feature>
<dbReference type="RefSeq" id="WP_209653899.1">
    <property type="nucleotide sequence ID" value="NZ_CP047357.1"/>
</dbReference>
<accession>A0ABS4U9U4</accession>
<protein>
    <submittedName>
        <fullName evidence="2">Uncharacterized protein</fullName>
    </submittedName>
</protein>
<evidence type="ECO:0000313" key="3">
    <source>
        <dbReference type="Proteomes" id="UP001519305"/>
    </source>
</evidence>
<evidence type="ECO:0000313" key="2">
    <source>
        <dbReference type="EMBL" id="MBP2333276.1"/>
    </source>
</evidence>